<feature type="domain" description="D-isomer specific 2-hydroxyacid dehydrogenase NAD-binding" evidence="2">
    <location>
        <begin position="205"/>
        <end position="359"/>
    </location>
</feature>
<dbReference type="PANTHER" id="PTHR10996:SF277">
    <property type="entry name" value="GLYOXYLATE REDUCTASE_HYDROXYPYRUVATE REDUCTASE"/>
    <property type="match status" value="1"/>
</dbReference>
<gene>
    <name evidence="3" type="ORF">BaRGS_00014664</name>
</gene>
<dbReference type="InterPro" id="IPR006140">
    <property type="entry name" value="D-isomer_DH_NAD-bd"/>
</dbReference>
<evidence type="ECO:0000256" key="1">
    <source>
        <dbReference type="ARBA" id="ARBA00023002"/>
    </source>
</evidence>
<dbReference type="GO" id="GO:0016491">
    <property type="term" value="F:oxidoreductase activity"/>
    <property type="evidence" value="ECO:0007669"/>
    <property type="project" value="UniProtKB-KW"/>
</dbReference>
<dbReference type="Gene3D" id="3.40.50.720">
    <property type="entry name" value="NAD(P)-binding Rossmann-like Domain"/>
    <property type="match status" value="2"/>
</dbReference>
<reference evidence="3 4" key="1">
    <citation type="journal article" date="2023" name="Sci. Data">
        <title>Genome assembly of the Korean intertidal mud-creeper Batillaria attramentaria.</title>
        <authorList>
            <person name="Patra A.K."/>
            <person name="Ho P.T."/>
            <person name="Jun S."/>
            <person name="Lee S.J."/>
            <person name="Kim Y."/>
            <person name="Won Y.J."/>
        </authorList>
    </citation>
    <scope>NUCLEOTIDE SEQUENCE [LARGE SCALE GENOMIC DNA]</scope>
    <source>
        <strain evidence="3">Wonlab-2016</strain>
    </source>
</reference>
<evidence type="ECO:0000313" key="4">
    <source>
        <dbReference type="Proteomes" id="UP001519460"/>
    </source>
</evidence>
<comment type="caution">
    <text evidence="3">The sequence shown here is derived from an EMBL/GenBank/DDBJ whole genome shotgun (WGS) entry which is preliminary data.</text>
</comment>
<dbReference type="Pfam" id="PF02826">
    <property type="entry name" value="2-Hacid_dh_C"/>
    <property type="match status" value="1"/>
</dbReference>
<dbReference type="SUPFAM" id="SSF52283">
    <property type="entry name" value="Formate/glycerate dehydrogenase catalytic domain-like"/>
    <property type="match status" value="1"/>
</dbReference>
<dbReference type="InterPro" id="IPR036291">
    <property type="entry name" value="NAD(P)-bd_dom_sf"/>
</dbReference>
<protein>
    <recommendedName>
        <fullName evidence="2">D-isomer specific 2-hydroxyacid dehydrogenase NAD-binding domain-containing protein</fullName>
    </recommendedName>
</protein>
<dbReference type="InterPro" id="IPR050223">
    <property type="entry name" value="D-isomer_2-hydroxyacid_DH"/>
</dbReference>
<dbReference type="AlphaFoldDB" id="A0ABD0L4H3"/>
<dbReference type="PANTHER" id="PTHR10996">
    <property type="entry name" value="2-HYDROXYACID DEHYDROGENASE-RELATED"/>
    <property type="match status" value="1"/>
</dbReference>
<dbReference type="SUPFAM" id="SSF51735">
    <property type="entry name" value="NAD(P)-binding Rossmann-fold domains"/>
    <property type="match status" value="1"/>
</dbReference>
<keyword evidence="1" id="KW-0560">Oxidoreductase</keyword>
<evidence type="ECO:0000313" key="3">
    <source>
        <dbReference type="EMBL" id="KAK7494191.1"/>
    </source>
</evidence>
<name>A0ABD0L4H3_9CAEN</name>
<sequence length="391" mass="42967">MASTTEETIPKDDDAFDDTSYDEAIFSDYDFDNYAALGGRPRSRSLYSSLRPLVYITRRVPQRGLDVLMSRCNISQWDSEEAVPRGELLQCVHGVHGILCLPSDVIDHDVLEAAGPNLRAVATLSEDTSHIDMEECVRRNIQVLCCPPPDVSAQADLTVALILLTLRSVAKGRQQNDHLIHQTTCDMFAMTEGKPVDFTSAWWSSLIQRKTFGVYGMTSLGVAVACRLRQLGANDVIISDFGGNASSNEETKEFLSNANQQGIQHVSRERFFELADVVCVCGSQAATQNDAVFDQGAFKDMKSGVILVNSDSGNALNYMALYEALRDGEICAAGLNTCNQSAVPFQYPLQGLKNCVFMPQTQENGYDLRHKTTAVMATNLLNALKESLQVL</sequence>
<keyword evidence="4" id="KW-1185">Reference proteome</keyword>
<dbReference type="EMBL" id="JACVVK020000086">
    <property type="protein sequence ID" value="KAK7494191.1"/>
    <property type="molecule type" value="Genomic_DNA"/>
</dbReference>
<organism evidence="3 4">
    <name type="scientific">Batillaria attramentaria</name>
    <dbReference type="NCBI Taxonomy" id="370345"/>
    <lineage>
        <taxon>Eukaryota</taxon>
        <taxon>Metazoa</taxon>
        <taxon>Spiralia</taxon>
        <taxon>Lophotrochozoa</taxon>
        <taxon>Mollusca</taxon>
        <taxon>Gastropoda</taxon>
        <taxon>Caenogastropoda</taxon>
        <taxon>Sorbeoconcha</taxon>
        <taxon>Cerithioidea</taxon>
        <taxon>Batillariidae</taxon>
        <taxon>Batillaria</taxon>
    </lineage>
</organism>
<dbReference type="Proteomes" id="UP001519460">
    <property type="component" value="Unassembled WGS sequence"/>
</dbReference>
<evidence type="ECO:0000259" key="2">
    <source>
        <dbReference type="Pfam" id="PF02826"/>
    </source>
</evidence>
<proteinExistence type="predicted"/>
<accession>A0ABD0L4H3</accession>